<keyword evidence="9" id="KW-1185">Reference proteome</keyword>
<dbReference type="OrthoDB" id="259025at2"/>
<evidence type="ECO:0000256" key="5">
    <source>
        <dbReference type="ARBA" id="ARBA00023136"/>
    </source>
</evidence>
<evidence type="ECO:0000256" key="1">
    <source>
        <dbReference type="ARBA" id="ARBA00004651"/>
    </source>
</evidence>
<keyword evidence="2" id="KW-1003">Cell membrane</keyword>
<feature type="transmembrane region" description="Helical" evidence="7">
    <location>
        <begin position="287"/>
        <end position="306"/>
    </location>
</feature>
<keyword evidence="5 7" id="KW-0472">Membrane</keyword>
<proteinExistence type="predicted"/>
<dbReference type="Pfam" id="PF09678">
    <property type="entry name" value="Caa3_CtaG"/>
    <property type="match status" value="1"/>
</dbReference>
<dbReference type="Proteomes" id="UP000032680">
    <property type="component" value="Unassembled WGS sequence"/>
</dbReference>
<feature type="transmembrane region" description="Helical" evidence="7">
    <location>
        <begin position="206"/>
        <end position="223"/>
    </location>
</feature>
<evidence type="ECO:0000256" key="2">
    <source>
        <dbReference type="ARBA" id="ARBA00022475"/>
    </source>
</evidence>
<keyword evidence="3 7" id="KW-0812">Transmembrane</keyword>
<evidence type="ECO:0000256" key="3">
    <source>
        <dbReference type="ARBA" id="ARBA00022692"/>
    </source>
</evidence>
<keyword evidence="4 7" id="KW-1133">Transmembrane helix</keyword>
<dbReference type="AlphaFoldDB" id="A0A0D6P7S3"/>
<feature type="transmembrane region" description="Helical" evidence="7">
    <location>
        <begin position="95"/>
        <end position="116"/>
    </location>
</feature>
<dbReference type="EMBL" id="BANB01000302">
    <property type="protein sequence ID" value="GAN77396.1"/>
    <property type="molecule type" value="Genomic_DNA"/>
</dbReference>
<dbReference type="GO" id="GO:0005886">
    <property type="term" value="C:plasma membrane"/>
    <property type="evidence" value="ECO:0007669"/>
    <property type="project" value="UniProtKB-SubCell"/>
</dbReference>
<feature type="transmembrane region" description="Helical" evidence="7">
    <location>
        <begin position="65"/>
        <end position="83"/>
    </location>
</feature>
<evidence type="ECO:0000313" key="9">
    <source>
        <dbReference type="Proteomes" id="UP000032680"/>
    </source>
</evidence>
<accession>A0A0D6P7S3</accession>
<gene>
    <name evidence="8" type="ORF">Asru_0302_09</name>
</gene>
<reference evidence="8 9" key="1">
    <citation type="submission" date="2012-11" db="EMBL/GenBank/DDBJ databases">
        <title>Whole genome sequence of Acidisphaera rubrifaciens HS-AP3.</title>
        <authorList>
            <person name="Azuma Y."/>
            <person name="Higashiura N."/>
            <person name="Hirakawa H."/>
            <person name="Matsushita K."/>
        </authorList>
    </citation>
    <scope>NUCLEOTIDE SEQUENCE [LARGE SCALE GENOMIC DNA]</scope>
    <source>
        <strain evidence="8 9">HS-AP3</strain>
    </source>
</reference>
<feature type="transmembrane region" description="Helical" evidence="7">
    <location>
        <begin position="128"/>
        <end position="148"/>
    </location>
</feature>
<sequence>MDQRMADAPAPAGFGAEHDGFDGDSRTAVAGLGLVLAFAAALWWLCAEHPARLPDWAPWEFSWTQFVAAGLALFWYARGVALTPAARRPGPWRHVAYVGGVAAIYTVLLTHFEYMAQHMFFLNRLQHLVMHHLGPFLIALSWPGASLLRGMPPPVRRVIEWAPLQRVMWVVQQPVIAGTLFVGLIYLWLIPAVHVRAMIDPRLYDVMNWTMVIDGLLFWSLVLDPRPSPPARTSYAMRMLVTTLVMFPQIMLGATITFSTTSLYWYYDVCGRLYPSIGALLDQHIGGVILWIPSAMMSSAAFMLTLNNVRLNEERQPVMEDDDDGPAPISASAWTGR</sequence>
<comment type="subcellular location">
    <subcellularLocation>
        <location evidence="1">Cell membrane</location>
        <topology evidence="1">Multi-pass membrane protein</topology>
    </subcellularLocation>
</comment>
<comment type="caution">
    <text evidence="8">The sequence shown here is derived from an EMBL/GenBank/DDBJ whole genome shotgun (WGS) entry which is preliminary data.</text>
</comment>
<name>A0A0D6P7S3_9PROT</name>
<evidence type="ECO:0000256" key="7">
    <source>
        <dbReference type="SAM" id="Phobius"/>
    </source>
</evidence>
<evidence type="ECO:0008006" key="10">
    <source>
        <dbReference type="Google" id="ProtNLM"/>
    </source>
</evidence>
<feature type="region of interest" description="Disordered" evidence="6">
    <location>
        <begin position="315"/>
        <end position="337"/>
    </location>
</feature>
<feature type="transmembrane region" description="Helical" evidence="7">
    <location>
        <begin position="169"/>
        <end position="194"/>
    </location>
</feature>
<evidence type="ECO:0000256" key="4">
    <source>
        <dbReference type="ARBA" id="ARBA00022989"/>
    </source>
</evidence>
<organism evidence="8 9">
    <name type="scientific">Acidisphaera rubrifaciens HS-AP3</name>
    <dbReference type="NCBI Taxonomy" id="1231350"/>
    <lineage>
        <taxon>Bacteria</taxon>
        <taxon>Pseudomonadati</taxon>
        <taxon>Pseudomonadota</taxon>
        <taxon>Alphaproteobacteria</taxon>
        <taxon>Acetobacterales</taxon>
        <taxon>Acetobacteraceae</taxon>
        <taxon>Acidisphaera</taxon>
    </lineage>
</organism>
<feature type="transmembrane region" description="Helical" evidence="7">
    <location>
        <begin position="244"/>
        <end position="267"/>
    </location>
</feature>
<feature type="transmembrane region" description="Helical" evidence="7">
    <location>
        <begin position="27"/>
        <end position="45"/>
    </location>
</feature>
<evidence type="ECO:0000256" key="6">
    <source>
        <dbReference type="SAM" id="MobiDB-lite"/>
    </source>
</evidence>
<dbReference type="InterPro" id="IPR019108">
    <property type="entry name" value="Caa3_assmbl_CtaG-rel"/>
</dbReference>
<evidence type="ECO:0000313" key="8">
    <source>
        <dbReference type="EMBL" id="GAN77396.1"/>
    </source>
</evidence>
<protein>
    <recommendedName>
        <fullName evidence="10">Cytochrome c oxidase assembly protein</fullName>
    </recommendedName>
</protein>
<dbReference type="RefSeq" id="WP_048861445.1">
    <property type="nucleotide sequence ID" value="NZ_BANB01000302.1"/>
</dbReference>